<dbReference type="EMBL" id="MIQH01000577">
    <property type="protein sequence ID" value="OIR24655.1"/>
    <property type="molecule type" value="Genomic_DNA"/>
</dbReference>
<dbReference type="RefSeq" id="WP_071564417.1">
    <property type="nucleotide sequence ID" value="NZ_MIQH01000577.1"/>
</dbReference>
<proteinExistence type="predicted"/>
<dbReference type="AlphaFoldDB" id="A0A1J5UK70"/>
<name>A0A1J5UK70_9GAMM</name>
<protein>
    <submittedName>
        <fullName evidence="1">Uncharacterized protein</fullName>
    </submittedName>
</protein>
<dbReference type="Proteomes" id="UP000182798">
    <property type="component" value="Unassembled WGS sequence"/>
</dbReference>
<gene>
    <name evidence="1" type="ORF">BGC33_04130</name>
</gene>
<reference evidence="2" key="1">
    <citation type="submission" date="2016-09" db="EMBL/GenBank/DDBJ databases">
        <title>Genome Sequence of Bathymodiolus thermophilus sulfur-oxidizing gill endosymbiont.</title>
        <authorList>
            <person name="Ponnudurai R."/>
            <person name="Kleiner M."/>
            <person name="Sayavedra L."/>
            <person name="Thuermer A."/>
            <person name="Felbeck H."/>
            <person name="Schlueter R."/>
            <person name="Schweder T."/>
            <person name="Markert S."/>
        </authorList>
    </citation>
    <scope>NUCLEOTIDE SEQUENCE [LARGE SCALE GENOMIC DNA]</scope>
    <source>
        <strain evidence="2">BAT/CrabSpa'14</strain>
    </source>
</reference>
<accession>A0A1J5UK70</accession>
<evidence type="ECO:0000313" key="1">
    <source>
        <dbReference type="EMBL" id="OIR24655.1"/>
    </source>
</evidence>
<sequence>MVEALIMPLLVNATYDLLKAKVSLSIENFKNILKDTVKADVLKGNEFALTVENIKKLELKGLDKTAIEQQFNNSHIFQNNTISGDAVAGDKIAGDKIVNHYGSEKKS</sequence>
<comment type="caution">
    <text evidence="1">The sequence shown here is derived from an EMBL/GenBank/DDBJ whole genome shotgun (WGS) entry which is preliminary data.</text>
</comment>
<organism evidence="1 2">
    <name type="scientific">Bathymodiolus thermophilus thioautotrophic gill symbiont</name>
    <dbReference type="NCBI Taxonomy" id="2360"/>
    <lineage>
        <taxon>Bacteria</taxon>
        <taxon>Pseudomonadati</taxon>
        <taxon>Pseudomonadota</taxon>
        <taxon>Gammaproteobacteria</taxon>
        <taxon>sulfur-oxidizing symbionts</taxon>
    </lineage>
</organism>
<evidence type="ECO:0000313" key="2">
    <source>
        <dbReference type="Proteomes" id="UP000182798"/>
    </source>
</evidence>